<evidence type="ECO:0000313" key="3">
    <source>
        <dbReference type="EMBL" id="MCL7047551.1"/>
    </source>
</evidence>
<dbReference type="GO" id="GO:0005741">
    <property type="term" value="C:mitochondrial outer membrane"/>
    <property type="evidence" value="ECO:0007669"/>
    <property type="project" value="TreeGrafter"/>
</dbReference>
<gene>
    <name evidence="3" type="ORF">MKW94_017068</name>
</gene>
<name>A0AA42B245_PAPNU</name>
<dbReference type="AlphaFoldDB" id="A0AA42B245"/>
<keyword evidence="1" id="KW-0547">Nucleotide-binding</keyword>
<dbReference type="GO" id="GO:0005524">
    <property type="term" value="F:ATP binding"/>
    <property type="evidence" value="ECO:0007669"/>
    <property type="project" value="UniProtKB-KW"/>
</dbReference>
<accession>A0AA42B245</accession>
<dbReference type="PANTHER" id="PTHR45644:SF39">
    <property type="entry name" value="AAA-TYPE ATPASE FAMILY PROTEIN-RELATED"/>
    <property type="match status" value="1"/>
</dbReference>
<evidence type="ECO:0000313" key="4">
    <source>
        <dbReference type="Proteomes" id="UP001177140"/>
    </source>
</evidence>
<proteinExistence type="predicted"/>
<dbReference type="PANTHER" id="PTHR45644">
    <property type="entry name" value="AAA ATPASE, PUTATIVE (AFU_ORTHOLOGUE AFUA_2G12920)-RELATED-RELATED"/>
    <property type="match status" value="1"/>
</dbReference>
<dbReference type="EMBL" id="JAJJMA010294163">
    <property type="protein sequence ID" value="MCL7047551.1"/>
    <property type="molecule type" value="Genomic_DNA"/>
</dbReference>
<protein>
    <submittedName>
        <fullName evidence="3">Uncharacterized protein</fullName>
    </submittedName>
</protein>
<dbReference type="Proteomes" id="UP001177140">
    <property type="component" value="Unassembled WGS sequence"/>
</dbReference>
<keyword evidence="4" id="KW-1185">Reference proteome</keyword>
<reference evidence="3" key="1">
    <citation type="submission" date="2022-03" db="EMBL/GenBank/DDBJ databases">
        <title>A functionally conserved STORR gene fusion in Papaver species that diverged 16.8 million years ago.</title>
        <authorList>
            <person name="Catania T."/>
        </authorList>
    </citation>
    <scope>NUCLEOTIDE SEQUENCE</scope>
    <source>
        <strain evidence="3">S-191538</strain>
    </source>
</reference>
<feature type="non-terminal residue" evidence="3">
    <location>
        <position position="1"/>
    </location>
</feature>
<keyword evidence="2" id="KW-0067">ATP-binding</keyword>
<sequence length="199" mass="22114">GPSYGSRGRVLLPFEDNLSSKIGVRFDKPIPEGIDLGGLCERSHGFFCNASDLRLEAPGSEDLDKLLLNTLFEVVSSESRNSPFILFVKDVEKSIVGNSETYSAFKSRLENFPDNVVLIGSHNQNDSRKEKSHPGGLLFTKFGSNQTALLDFAFPDSFGRLHDRGKEVPKTTKLLTKLFPNKVTIHVPQVLRAIQDHEL</sequence>
<comment type="caution">
    <text evidence="3">The sequence shown here is derived from an EMBL/GenBank/DDBJ whole genome shotgun (WGS) entry which is preliminary data.</text>
</comment>
<evidence type="ECO:0000256" key="1">
    <source>
        <dbReference type="ARBA" id="ARBA00022741"/>
    </source>
</evidence>
<dbReference type="InterPro" id="IPR051701">
    <property type="entry name" value="Mito_OM_Translocase_MSP1"/>
</dbReference>
<organism evidence="3 4">
    <name type="scientific">Papaver nudicaule</name>
    <name type="common">Iceland poppy</name>
    <dbReference type="NCBI Taxonomy" id="74823"/>
    <lineage>
        <taxon>Eukaryota</taxon>
        <taxon>Viridiplantae</taxon>
        <taxon>Streptophyta</taxon>
        <taxon>Embryophyta</taxon>
        <taxon>Tracheophyta</taxon>
        <taxon>Spermatophyta</taxon>
        <taxon>Magnoliopsida</taxon>
        <taxon>Ranunculales</taxon>
        <taxon>Papaveraceae</taxon>
        <taxon>Papaveroideae</taxon>
        <taxon>Papaver</taxon>
    </lineage>
</organism>
<evidence type="ECO:0000256" key="2">
    <source>
        <dbReference type="ARBA" id="ARBA00022840"/>
    </source>
</evidence>